<reference evidence="2" key="1">
    <citation type="submission" date="2023-03" db="EMBL/GenBank/DDBJ databases">
        <title>Massive genome expansion in bonnet fungi (Mycena s.s.) driven by repeated elements and novel gene families across ecological guilds.</title>
        <authorList>
            <consortium name="Lawrence Berkeley National Laboratory"/>
            <person name="Harder C.B."/>
            <person name="Miyauchi S."/>
            <person name="Viragh M."/>
            <person name="Kuo A."/>
            <person name="Thoen E."/>
            <person name="Andreopoulos B."/>
            <person name="Lu D."/>
            <person name="Skrede I."/>
            <person name="Drula E."/>
            <person name="Henrissat B."/>
            <person name="Morin E."/>
            <person name="Kohler A."/>
            <person name="Barry K."/>
            <person name="LaButti K."/>
            <person name="Morin E."/>
            <person name="Salamov A."/>
            <person name="Lipzen A."/>
            <person name="Mereny Z."/>
            <person name="Hegedus B."/>
            <person name="Baldrian P."/>
            <person name="Stursova M."/>
            <person name="Weitz H."/>
            <person name="Taylor A."/>
            <person name="Grigoriev I.V."/>
            <person name="Nagy L.G."/>
            <person name="Martin F."/>
            <person name="Kauserud H."/>
        </authorList>
    </citation>
    <scope>NUCLEOTIDE SEQUENCE</scope>
    <source>
        <strain evidence="2">CBHHK182m</strain>
    </source>
</reference>
<protein>
    <submittedName>
        <fullName evidence="2">Uncharacterized protein</fullName>
    </submittedName>
</protein>
<feature type="region of interest" description="Disordered" evidence="1">
    <location>
        <begin position="133"/>
        <end position="195"/>
    </location>
</feature>
<dbReference type="Proteomes" id="UP001215598">
    <property type="component" value="Unassembled WGS sequence"/>
</dbReference>
<feature type="region of interest" description="Disordered" evidence="1">
    <location>
        <begin position="583"/>
        <end position="658"/>
    </location>
</feature>
<feature type="compositionally biased region" description="Polar residues" evidence="1">
    <location>
        <begin position="546"/>
        <end position="556"/>
    </location>
</feature>
<feature type="compositionally biased region" description="Acidic residues" evidence="1">
    <location>
        <begin position="524"/>
        <end position="535"/>
    </location>
</feature>
<name>A0AAD7H944_9AGAR</name>
<proteinExistence type="predicted"/>
<gene>
    <name evidence="2" type="ORF">B0H16DRAFT_1477342</name>
</gene>
<feature type="region of interest" description="Disordered" evidence="1">
    <location>
        <begin position="518"/>
        <end position="556"/>
    </location>
</feature>
<feature type="compositionally biased region" description="Polar residues" evidence="1">
    <location>
        <begin position="1"/>
        <end position="11"/>
    </location>
</feature>
<accession>A0AAD7H944</accession>
<dbReference type="AlphaFoldDB" id="A0AAD7H944"/>
<feature type="region of interest" description="Disordered" evidence="1">
    <location>
        <begin position="469"/>
        <end position="489"/>
    </location>
</feature>
<evidence type="ECO:0000313" key="3">
    <source>
        <dbReference type="Proteomes" id="UP001215598"/>
    </source>
</evidence>
<organism evidence="2 3">
    <name type="scientific">Mycena metata</name>
    <dbReference type="NCBI Taxonomy" id="1033252"/>
    <lineage>
        <taxon>Eukaryota</taxon>
        <taxon>Fungi</taxon>
        <taxon>Dikarya</taxon>
        <taxon>Basidiomycota</taxon>
        <taxon>Agaricomycotina</taxon>
        <taxon>Agaricomycetes</taxon>
        <taxon>Agaricomycetidae</taxon>
        <taxon>Agaricales</taxon>
        <taxon>Marasmiineae</taxon>
        <taxon>Mycenaceae</taxon>
        <taxon>Mycena</taxon>
    </lineage>
</organism>
<sequence>MSSYRGSTSQSRHAENRPPRPRTRAATRRVLPLTPLKENDVLDLDDNNPSPKKRKRNALASQFLNPFPDVEEVPESPIPPPPKSWMVLPPDQITYGYTPSLTPSQMEIQAPILPEQPANVAEPARRTNFFGDLYQPDSTDTSVIDPELEPDFSDSFDASFSQNQAGPSRLMSEVPSALPRRERPKYHKPNSLPAINPTTQIIASTSHFSTPALPVRDLTPAFSPLSTSDTSRSSVALLPSNPIPKPNRGVVPIPKAVTDKLSEQEARISFLERTLKTNDQVHKKFASEITDLDGENHQLLHRVTVLEELVEGQTATIDRLFELVEGDEDTVSAMKTAKKGTRDNVLNAAMRKVFLVAMGLPKTAKYKEAALVLPVKTGGSYIPDPATPNGTLLRPNWKLGFNDNSVWHVPMLKFTRQKVPKITPTITDTIMQSKSEEDILARLAAVFRNISAEYRKAPQGQPRVTVPDEANAIASTSDPKRTNRRKGRKVRKCEERIKVLQEEGIKVEEEWKFLLTPPYQSTDESNDSDVIDPDTDTEKADEIPVKSTQKPWNRRTPTYRSDAADYKVCEWEVLVMKYRKKNEQTNRGKAGAHPRIPGQWKDVPLPVPPNGKPKIHRAAIHPDWLEGNSDQDTPSRILEEKAVEGDDEGNGNDDDDGY</sequence>
<feature type="compositionally biased region" description="Acidic residues" evidence="1">
    <location>
        <begin position="645"/>
        <end position="658"/>
    </location>
</feature>
<evidence type="ECO:0000256" key="1">
    <source>
        <dbReference type="SAM" id="MobiDB-lite"/>
    </source>
</evidence>
<keyword evidence="3" id="KW-1185">Reference proteome</keyword>
<dbReference type="EMBL" id="JARKIB010000307">
    <property type="protein sequence ID" value="KAJ7715450.1"/>
    <property type="molecule type" value="Genomic_DNA"/>
</dbReference>
<comment type="caution">
    <text evidence="2">The sequence shown here is derived from an EMBL/GenBank/DDBJ whole genome shotgun (WGS) entry which is preliminary data.</text>
</comment>
<feature type="region of interest" description="Disordered" evidence="1">
    <location>
        <begin position="1"/>
        <end position="57"/>
    </location>
</feature>
<evidence type="ECO:0000313" key="2">
    <source>
        <dbReference type="EMBL" id="KAJ7715450.1"/>
    </source>
</evidence>